<dbReference type="InterPro" id="IPR037237">
    <property type="entry name" value="IlvD/EDD_N"/>
</dbReference>
<comment type="cofactor">
    <cofactor evidence="15">
        <name>[2Fe-2S] cluster</name>
        <dbReference type="ChEBI" id="CHEBI:190135"/>
    </cofactor>
    <text evidence="15">Binds 1 [2Fe-2S] cluster per subunit. This cluster acts as a Lewis acid cofactor.</text>
</comment>
<feature type="binding site" evidence="15">
    <location>
        <position position="54"/>
    </location>
    <ligand>
        <name>[2Fe-2S] cluster</name>
        <dbReference type="ChEBI" id="CHEBI:190135"/>
    </ligand>
</feature>
<evidence type="ECO:0000256" key="1">
    <source>
        <dbReference type="ARBA" id="ARBA00001946"/>
    </source>
</evidence>
<dbReference type="EMBL" id="CADCVL010000372">
    <property type="protein sequence ID" value="CAA9493616.1"/>
    <property type="molecule type" value="Genomic_DNA"/>
</dbReference>
<dbReference type="PANTHER" id="PTHR21000">
    <property type="entry name" value="DIHYDROXY-ACID DEHYDRATASE DAD"/>
    <property type="match status" value="1"/>
</dbReference>
<protein>
    <recommendedName>
        <fullName evidence="14 15">Dihydroxy-acid dehydratase</fullName>
        <shortName evidence="15">DAD</shortName>
        <ecNumber evidence="14 15">4.2.1.9</ecNumber>
    </recommendedName>
</protein>
<proteinExistence type="inferred from homology"/>
<dbReference type="InterPro" id="IPR020558">
    <property type="entry name" value="DiOHA_6PGluconate_deHydtase_CS"/>
</dbReference>
<evidence type="ECO:0000256" key="10">
    <source>
        <dbReference type="ARBA" id="ARBA00023304"/>
    </source>
</evidence>
<dbReference type="GO" id="GO:0051537">
    <property type="term" value="F:2 iron, 2 sulfur cluster binding"/>
    <property type="evidence" value="ECO:0007669"/>
    <property type="project" value="UniProtKB-UniRule"/>
</dbReference>
<dbReference type="Pfam" id="PF24877">
    <property type="entry name" value="ILV_EDD_C"/>
    <property type="match status" value="1"/>
</dbReference>
<gene>
    <name evidence="15" type="primary">ilvD</name>
    <name evidence="19" type="ORF">AVDCRST_MAG65-2172</name>
</gene>
<sequence>MSDALDPKHNSRQVTEGPNRAAARSYLKGIGFDDEALAKPIVGVAHCWTETMPCNFNHRVLAARVKDGVRAAGGTPMEFNTVAISDGITMGTEGMKTSLVSREVIADSIELMGRGHLFDAVVAIAGCDKTIPGAVMALARLNVPSVLLYSGSIAPGHWRGRDVTIMDVFEAVGTHAAGKMTDEELTELEAAASPGAGACGGQFTANTMAMAFEVMGISPMGSSMVPAENGRKGEVAVEVGKLVMDVLARGQRVSDIITREAIENAIAAVATSGGSTNAVLHLLAIARETGVELDIDDFDRIATATPLLCDLLPGGRYAAVDLYEAGGVPLVAQRLLEMGRLHADAVTVTGRSVGEHAREAAETDGQDVVRGIDAPLKDSGGIAILRGNIAPEGSVVKLSGHTRRLHAGPARVFECEEDAMAAVTSKQIVAGDVVVIRNEGPAGGPGMREMLSVTAAIVGEGLGETVALITDGRFSGATRGFMVGHVAPEAAHGGPIAAVRDGDTVTIDVDARRLDVDLSEEEIAKRIADYESPVREIPQGVLSKYARLVSSASAGAITR</sequence>
<organism evidence="19">
    <name type="scientific">uncultured Solirubrobacteraceae bacterium</name>
    <dbReference type="NCBI Taxonomy" id="1162706"/>
    <lineage>
        <taxon>Bacteria</taxon>
        <taxon>Bacillati</taxon>
        <taxon>Actinomycetota</taxon>
        <taxon>Thermoleophilia</taxon>
        <taxon>Solirubrobacterales</taxon>
        <taxon>Solirubrobacteraceae</taxon>
        <taxon>environmental samples</taxon>
    </lineage>
</organism>
<accession>A0A6J4S9S1</accession>
<evidence type="ECO:0000256" key="11">
    <source>
        <dbReference type="ARBA" id="ARBA00029304"/>
    </source>
</evidence>
<evidence type="ECO:0000313" key="19">
    <source>
        <dbReference type="EMBL" id="CAA9493616.1"/>
    </source>
</evidence>
<keyword evidence="8 15" id="KW-0411">Iron-sulfur</keyword>
<evidence type="ECO:0000259" key="18">
    <source>
        <dbReference type="Pfam" id="PF24877"/>
    </source>
</evidence>
<dbReference type="NCBIfam" id="TIGR00110">
    <property type="entry name" value="ilvD"/>
    <property type="match status" value="1"/>
</dbReference>
<dbReference type="PROSITE" id="PS00886">
    <property type="entry name" value="ILVD_EDD_1"/>
    <property type="match status" value="1"/>
</dbReference>
<comment type="similarity">
    <text evidence="2 15">Belongs to the IlvD/Edd family.</text>
</comment>
<comment type="cofactor">
    <cofactor evidence="1 15">
        <name>Mg(2+)</name>
        <dbReference type="ChEBI" id="CHEBI:18420"/>
    </cofactor>
</comment>
<dbReference type="GO" id="GO:0009097">
    <property type="term" value="P:isoleucine biosynthetic process"/>
    <property type="evidence" value="ECO:0007669"/>
    <property type="project" value="UniProtKB-UniRule"/>
</dbReference>
<dbReference type="EC" id="4.2.1.9" evidence="14 15"/>
<evidence type="ECO:0000256" key="9">
    <source>
        <dbReference type="ARBA" id="ARBA00023239"/>
    </source>
</evidence>
<evidence type="ECO:0000256" key="4">
    <source>
        <dbReference type="ARBA" id="ARBA00022714"/>
    </source>
</evidence>
<name>A0A6J4S9S1_9ACTN</name>
<reference evidence="19" key="1">
    <citation type="submission" date="2020-02" db="EMBL/GenBank/DDBJ databases">
        <authorList>
            <person name="Meier V. D."/>
        </authorList>
    </citation>
    <scope>NUCLEOTIDE SEQUENCE</scope>
    <source>
        <strain evidence="19">AVDCRST_MAG65</strain>
    </source>
</reference>
<evidence type="ECO:0000256" key="14">
    <source>
        <dbReference type="ARBA" id="ARBA00029490"/>
    </source>
</evidence>
<keyword evidence="7 15" id="KW-0408">Iron</keyword>
<keyword evidence="5 15" id="KW-0479">Metal-binding</keyword>
<comment type="function">
    <text evidence="15">Functions in the biosynthesis of branched-chain amino acids. Catalyzes the dehydration of (2R,3R)-2,3-dihydroxy-3-methylpentanoate (2,3-dihydroxy-3-methylvalerate) into 2-oxo-3-methylpentanoate (2-oxo-3-methylvalerate) and of (2R)-2,3-dihydroxy-3-methylbutanoate (2,3-dihydroxyisovalerate) into 2-oxo-3-methylbutanoate (2-oxoisovalerate), the penultimate precursor to L-isoleucine and L-valine, respectively.</text>
</comment>
<dbReference type="InterPro" id="IPR042096">
    <property type="entry name" value="Dihydro-acid_dehy_C"/>
</dbReference>
<feature type="modified residue" description="N6-carboxylysine" evidence="15">
    <location>
        <position position="129"/>
    </location>
</feature>
<dbReference type="FunFam" id="3.50.30.80:FF:000001">
    <property type="entry name" value="Dihydroxy-acid dehydratase"/>
    <property type="match status" value="1"/>
</dbReference>
<evidence type="ECO:0000256" key="12">
    <source>
        <dbReference type="ARBA" id="ARBA00029436"/>
    </source>
</evidence>
<dbReference type="PROSITE" id="PS00887">
    <property type="entry name" value="ILVD_EDD_2"/>
    <property type="match status" value="1"/>
</dbReference>
<dbReference type="GO" id="GO:0009099">
    <property type="term" value="P:L-valine biosynthetic process"/>
    <property type="evidence" value="ECO:0007669"/>
    <property type="project" value="UniProtKB-UniRule"/>
</dbReference>
<feature type="binding site" evidence="15">
    <location>
        <position position="128"/>
    </location>
    <ligand>
        <name>Mg(2+)</name>
        <dbReference type="ChEBI" id="CHEBI:18420"/>
    </ligand>
</feature>
<evidence type="ECO:0000256" key="3">
    <source>
        <dbReference type="ARBA" id="ARBA00022605"/>
    </source>
</evidence>
<comment type="caution">
    <text evidence="15">Lacks conserved residue(s) required for the propagation of feature annotation.</text>
</comment>
<evidence type="ECO:0000256" key="2">
    <source>
        <dbReference type="ARBA" id="ARBA00006486"/>
    </source>
</evidence>
<evidence type="ECO:0000256" key="5">
    <source>
        <dbReference type="ARBA" id="ARBA00022723"/>
    </source>
</evidence>
<evidence type="ECO:0000256" key="13">
    <source>
        <dbReference type="ARBA" id="ARBA00029437"/>
    </source>
</evidence>
<dbReference type="InterPro" id="IPR004404">
    <property type="entry name" value="DihydroxyA_deHydtase"/>
</dbReference>
<feature type="binding site" evidence="15">
    <location>
        <position position="86"/>
    </location>
    <ligand>
        <name>Mg(2+)</name>
        <dbReference type="ChEBI" id="CHEBI:18420"/>
    </ligand>
</feature>
<dbReference type="UniPathway" id="UPA00049">
    <property type="reaction ID" value="UER00061"/>
</dbReference>
<comment type="catalytic activity">
    <reaction evidence="11">
        <text>(2R)-2,3-dihydroxy-3-methylbutanoate = 3-methyl-2-oxobutanoate + H2O</text>
        <dbReference type="Rhea" id="RHEA:24809"/>
        <dbReference type="ChEBI" id="CHEBI:11851"/>
        <dbReference type="ChEBI" id="CHEBI:15377"/>
        <dbReference type="ChEBI" id="CHEBI:49072"/>
        <dbReference type="EC" id="4.2.1.9"/>
    </reaction>
    <physiologicalReaction direction="left-to-right" evidence="11">
        <dbReference type="Rhea" id="RHEA:24810"/>
    </physiologicalReaction>
</comment>
<dbReference type="GO" id="GO:0000287">
    <property type="term" value="F:magnesium ion binding"/>
    <property type="evidence" value="ECO:0007669"/>
    <property type="project" value="UniProtKB-UniRule"/>
</dbReference>
<dbReference type="AlphaFoldDB" id="A0A6J4S9S1"/>
<dbReference type="GO" id="GO:0004160">
    <property type="term" value="F:dihydroxy-acid dehydratase activity"/>
    <property type="evidence" value="ECO:0007669"/>
    <property type="project" value="UniProtKB-UniRule"/>
</dbReference>
<feature type="domain" description="Dihydroxy-acid/6-phosphogluconate dehydratase N-terminal" evidence="17">
    <location>
        <begin position="39"/>
        <end position="355"/>
    </location>
</feature>
<feature type="binding site" description="via carbamate group" evidence="15">
    <location>
        <position position="129"/>
    </location>
    <ligand>
        <name>Mg(2+)</name>
        <dbReference type="ChEBI" id="CHEBI:18420"/>
    </ligand>
</feature>
<keyword evidence="4 15" id="KW-0001">2Fe-2S</keyword>
<keyword evidence="9 15" id="KW-0456">Lyase</keyword>
<dbReference type="Gene3D" id="3.50.30.80">
    <property type="entry name" value="IlvD/EDD C-terminal domain-like"/>
    <property type="match status" value="1"/>
</dbReference>
<dbReference type="SUPFAM" id="SSF143975">
    <property type="entry name" value="IlvD/EDD N-terminal domain-like"/>
    <property type="match status" value="1"/>
</dbReference>
<dbReference type="UniPathway" id="UPA00047">
    <property type="reaction ID" value="UER00057"/>
</dbReference>
<dbReference type="PANTHER" id="PTHR21000:SF5">
    <property type="entry name" value="DIHYDROXY-ACID DEHYDRATASE, MITOCHONDRIAL"/>
    <property type="match status" value="1"/>
</dbReference>
<evidence type="ECO:0000256" key="15">
    <source>
        <dbReference type="HAMAP-Rule" id="MF_00012"/>
    </source>
</evidence>
<dbReference type="SUPFAM" id="SSF52016">
    <property type="entry name" value="LeuD/IlvD-like"/>
    <property type="match status" value="1"/>
</dbReference>
<comment type="subunit">
    <text evidence="15">Homodimer.</text>
</comment>
<comment type="catalytic activity">
    <reaction evidence="15">
        <text>(2R,3R)-2,3-dihydroxy-3-methylpentanoate = (S)-3-methyl-2-oxopentanoate + H2O</text>
        <dbReference type="Rhea" id="RHEA:27694"/>
        <dbReference type="ChEBI" id="CHEBI:15377"/>
        <dbReference type="ChEBI" id="CHEBI:35146"/>
        <dbReference type="ChEBI" id="CHEBI:49258"/>
        <dbReference type="EC" id="4.2.1.9"/>
    </reaction>
</comment>
<evidence type="ECO:0000259" key="17">
    <source>
        <dbReference type="Pfam" id="PF00920"/>
    </source>
</evidence>
<evidence type="ECO:0000256" key="7">
    <source>
        <dbReference type="ARBA" id="ARBA00023004"/>
    </source>
</evidence>
<dbReference type="InterPro" id="IPR056740">
    <property type="entry name" value="ILV_EDD_C"/>
</dbReference>
<keyword evidence="6 15" id="KW-0460">Magnesium</keyword>
<feature type="active site" description="Proton acceptor" evidence="15">
    <location>
        <position position="475"/>
    </location>
</feature>
<dbReference type="InterPro" id="IPR000581">
    <property type="entry name" value="ILV_EDD_N"/>
</dbReference>
<feature type="region of interest" description="Disordered" evidence="16">
    <location>
        <begin position="1"/>
        <end position="20"/>
    </location>
</feature>
<evidence type="ECO:0000256" key="8">
    <source>
        <dbReference type="ARBA" id="ARBA00023014"/>
    </source>
</evidence>
<comment type="pathway">
    <text evidence="13 15">Amino-acid biosynthesis; L-isoleucine biosynthesis; L-isoleucine from 2-oxobutanoate: step 3/4.</text>
</comment>
<dbReference type="NCBIfam" id="NF002068">
    <property type="entry name" value="PRK00911.1"/>
    <property type="match status" value="1"/>
</dbReference>
<evidence type="ECO:0000256" key="16">
    <source>
        <dbReference type="SAM" id="MobiDB-lite"/>
    </source>
</evidence>
<dbReference type="HAMAP" id="MF_00012">
    <property type="entry name" value="IlvD"/>
    <property type="match status" value="1"/>
</dbReference>
<comment type="pathway">
    <text evidence="12 15">Amino-acid biosynthesis; L-valine biosynthesis; L-valine from pyruvate: step 3/4.</text>
</comment>
<evidence type="ECO:0000256" key="6">
    <source>
        <dbReference type="ARBA" id="ARBA00022842"/>
    </source>
</evidence>
<keyword evidence="3 15" id="KW-0028">Amino-acid biosynthesis</keyword>
<dbReference type="InterPro" id="IPR050165">
    <property type="entry name" value="DHAD_IlvD/Edd"/>
</dbReference>
<keyword evidence="10 15" id="KW-0100">Branched-chain amino acid biosynthesis</keyword>
<feature type="binding site" evidence="15">
    <location>
        <position position="449"/>
    </location>
    <ligand>
        <name>Mg(2+)</name>
        <dbReference type="ChEBI" id="CHEBI:18420"/>
    </ligand>
</feature>
<feature type="domain" description="Dihydroxy-acid/6-phosphogluconate dehydratase C-terminal" evidence="18">
    <location>
        <begin position="367"/>
        <end position="556"/>
    </location>
</feature>
<dbReference type="Pfam" id="PF00920">
    <property type="entry name" value="ILVD_EDD_N"/>
    <property type="match status" value="1"/>
</dbReference>